<name>A0ABX6YPY0_9RHOB</name>
<dbReference type="Proteomes" id="UP000192422">
    <property type="component" value="Chromosome"/>
</dbReference>
<dbReference type="EMBL" id="CP053562">
    <property type="protein sequence ID" value="QPZ89871.1"/>
    <property type="molecule type" value="Genomic_DNA"/>
</dbReference>
<dbReference type="Pfam" id="PF16976">
    <property type="entry name" value="RcpC"/>
    <property type="match status" value="1"/>
</dbReference>
<proteinExistence type="predicted"/>
<sequence>MRLIFVLFLVAGVGLAGVAVMMAQGQISQFQAERDQLAEMQKNAPKLGEVVIARHSMKYGEHFNAEDLAVIKMQANAIPPTAFRTVTAKAGTPEAEHAVFLEGETKSRASMRTVTGREVILSDRVTKPGENAGIMASLPDNRRAFTIQVSSTSAVSGFLRPNDLVDVYWSGTINGEPVTKLIDTNLKLIAIDQSTDPDRSNATQIARSVTAEVSPEQVAALTLAQNTGNITLSLVGLSNTEQVSQIEINRDELLGIQKQEAKQVEKAQVCTIKTRKGTDVVETPIPCTN</sequence>
<feature type="domain" description="Flp pilus assembly protein RcpC/CpaB" evidence="1">
    <location>
        <begin position="134"/>
        <end position="234"/>
    </location>
</feature>
<evidence type="ECO:0000313" key="3">
    <source>
        <dbReference type="Proteomes" id="UP000192422"/>
    </source>
</evidence>
<dbReference type="InterPro" id="IPR031571">
    <property type="entry name" value="RcpC_dom"/>
</dbReference>
<evidence type="ECO:0000313" key="2">
    <source>
        <dbReference type="EMBL" id="QPZ89871.1"/>
    </source>
</evidence>
<protein>
    <submittedName>
        <fullName evidence="2">Flp pilus assembly protein CpaB</fullName>
    </submittedName>
</protein>
<accession>A0ABX6YPY0</accession>
<reference evidence="2 3" key="1">
    <citation type="submission" date="2020-05" db="EMBL/GenBank/DDBJ databases">
        <title>Thioclava electrotropha strain Elox9 finished genome.</title>
        <authorList>
            <person name="Rowe A.R."/>
            <person name="Wilbanks E.G."/>
        </authorList>
    </citation>
    <scope>NUCLEOTIDE SEQUENCE [LARGE SCALE GENOMIC DNA]</scope>
    <source>
        <strain evidence="2 3">Elox9</strain>
    </source>
</reference>
<keyword evidence="3" id="KW-1185">Reference proteome</keyword>
<organism evidence="2 3">
    <name type="scientific">Thioclava electrotropha</name>
    <dbReference type="NCBI Taxonomy" id="1549850"/>
    <lineage>
        <taxon>Bacteria</taxon>
        <taxon>Pseudomonadati</taxon>
        <taxon>Pseudomonadota</taxon>
        <taxon>Alphaproteobacteria</taxon>
        <taxon>Rhodobacterales</taxon>
        <taxon>Paracoccaceae</taxon>
        <taxon>Thioclava</taxon>
    </lineage>
</organism>
<evidence type="ECO:0000259" key="1">
    <source>
        <dbReference type="Pfam" id="PF16976"/>
    </source>
</evidence>
<dbReference type="NCBIfam" id="TIGR03177">
    <property type="entry name" value="pilus_cpaB"/>
    <property type="match status" value="1"/>
</dbReference>
<dbReference type="RefSeq" id="WP_083077727.1">
    <property type="nucleotide sequence ID" value="NZ_CP053562.1"/>
</dbReference>
<dbReference type="InterPro" id="IPR017592">
    <property type="entry name" value="Pilus_assmbl_Flp-typ_CpaB"/>
</dbReference>
<gene>
    <name evidence="2" type="primary">cpaB</name>
    <name evidence="2" type="ORF">AKL02_002510</name>
</gene>